<sequence length="72" mass="8356">MEAIICANLSETELRKCQERGVSHWIWNGLSDWEYENFTPNVHDRSTGNRTARFGSKLMQSPSENRLESNKV</sequence>
<reference evidence="3" key="1">
    <citation type="submission" date="2010-08" db="EMBL/GenBank/DDBJ databases">
        <authorList>
            <consortium name="Caenorhabditis japonica Sequencing Consortium"/>
            <person name="Wilson R.K."/>
        </authorList>
    </citation>
    <scope>NUCLEOTIDE SEQUENCE [LARGE SCALE GENOMIC DNA]</scope>
    <source>
        <strain evidence="3">DF5081</strain>
    </source>
</reference>
<dbReference type="AlphaFoldDB" id="A0A8R1HNS2"/>
<accession>A0A8R1HNS2</accession>
<evidence type="ECO:0000256" key="1">
    <source>
        <dbReference type="SAM" id="MobiDB-lite"/>
    </source>
</evidence>
<proteinExistence type="predicted"/>
<organism evidence="2 3">
    <name type="scientific">Caenorhabditis japonica</name>
    <dbReference type="NCBI Taxonomy" id="281687"/>
    <lineage>
        <taxon>Eukaryota</taxon>
        <taxon>Metazoa</taxon>
        <taxon>Ecdysozoa</taxon>
        <taxon>Nematoda</taxon>
        <taxon>Chromadorea</taxon>
        <taxon>Rhabditida</taxon>
        <taxon>Rhabditina</taxon>
        <taxon>Rhabditomorpha</taxon>
        <taxon>Rhabditoidea</taxon>
        <taxon>Rhabditidae</taxon>
        <taxon>Peloderinae</taxon>
        <taxon>Caenorhabditis</taxon>
    </lineage>
</organism>
<feature type="region of interest" description="Disordered" evidence="1">
    <location>
        <begin position="45"/>
        <end position="72"/>
    </location>
</feature>
<dbReference type="EnsemblMetazoa" id="CJA05765.1">
    <property type="protein sequence ID" value="CJA05765.1"/>
    <property type="gene ID" value="WBGene00124969"/>
</dbReference>
<reference evidence="2" key="2">
    <citation type="submission" date="2022-06" db="UniProtKB">
        <authorList>
            <consortium name="EnsemblMetazoa"/>
        </authorList>
    </citation>
    <scope>IDENTIFICATION</scope>
    <source>
        <strain evidence="2">DF5081</strain>
    </source>
</reference>
<dbReference type="Proteomes" id="UP000005237">
    <property type="component" value="Unassembled WGS sequence"/>
</dbReference>
<evidence type="ECO:0000313" key="3">
    <source>
        <dbReference type="Proteomes" id="UP000005237"/>
    </source>
</evidence>
<name>A0A8R1HNS2_CAEJA</name>
<keyword evidence="3" id="KW-1185">Reference proteome</keyword>
<evidence type="ECO:0000313" key="2">
    <source>
        <dbReference type="EnsemblMetazoa" id="CJA05765.1"/>
    </source>
</evidence>
<protein>
    <submittedName>
        <fullName evidence="2">Uncharacterized protein</fullName>
    </submittedName>
</protein>